<dbReference type="EMBL" id="BMAW01084733">
    <property type="protein sequence ID" value="GFU40015.1"/>
    <property type="molecule type" value="Genomic_DNA"/>
</dbReference>
<name>A0A8X6QVY0_NEPPI</name>
<evidence type="ECO:0000256" key="9">
    <source>
        <dbReference type="ARBA" id="ARBA00048504"/>
    </source>
</evidence>
<sequence>MLTTFYVCLSYISWHNKSGSFSYNSATLIITPLFLNYLYAVQIFPRLKRFAGILSTEHVWDMIYCLDLRNHGRSEYTKDFSLKCLVADLENFMKNQNIPKAVLISHSLGSKIALEFALSKPEMVEKLVIEDMFLFESEKSKEYIRLATEMLQKAEKMVSNLPSSVTEKQLFKMMQPYFSKYFPMMLKTSNTSKKLIPIPVYKDKSGKFVWDLNVEVISSFEKNLLREFQIDISNDPVYHGKSLFLSADHSVYNADGNKDLVLKHFPNAQFYVFKGGFHTYHNEFPDLFVKVVSDLIIDTA</sequence>
<dbReference type="Pfam" id="PF00561">
    <property type="entry name" value="Abhydrolase_1"/>
    <property type="match status" value="1"/>
</dbReference>
<dbReference type="Proteomes" id="UP000887013">
    <property type="component" value="Unassembled WGS sequence"/>
</dbReference>
<dbReference type="EC" id="3.1.1.116" evidence="3"/>
<keyword evidence="2 14" id="KW-0378">Hydrolase</keyword>
<dbReference type="SUPFAM" id="SSF53474">
    <property type="entry name" value="alpha/beta-Hydrolases"/>
    <property type="match status" value="1"/>
</dbReference>
<comment type="catalytic activity">
    <reaction evidence="8">
        <text>1-octadecanoyl-2-(4Z,7Z,10Z,13Z,16Z,19Z-docosahexaenoyl)-sn-glycerol + H2O = 2-(4Z,7Z,10Z,13Z,16Z,19Z-docosahexaenoyl)-glycerol + octadecanoate + H(+)</text>
        <dbReference type="Rhea" id="RHEA:77107"/>
        <dbReference type="ChEBI" id="CHEBI:15377"/>
        <dbReference type="ChEBI" id="CHEBI:15378"/>
        <dbReference type="ChEBI" id="CHEBI:25629"/>
        <dbReference type="ChEBI" id="CHEBI:77129"/>
        <dbReference type="ChEBI" id="CHEBI:186738"/>
    </reaction>
</comment>
<accession>A0A8X6QVY0</accession>
<comment type="catalytic activity">
    <reaction evidence="10">
        <text>1-octadecanoyl-2-(9Z-octadecenoyl)-sn-glycerol + H2O = 2-(9Z-octadecenoyl)-glycerol + octadecanoate + H(+)</text>
        <dbReference type="Rhea" id="RHEA:77103"/>
        <dbReference type="ChEBI" id="CHEBI:15377"/>
        <dbReference type="ChEBI" id="CHEBI:15378"/>
        <dbReference type="ChEBI" id="CHEBI:25629"/>
        <dbReference type="ChEBI" id="CHEBI:73990"/>
        <dbReference type="ChEBI" id="CHEBI:75468"/>
    </reaction>
</comment>
<keyword evidence="12" id="KW-1133">Transmembrane helix</keyword>
<evidence type="ECO:0000256" key="3">
    <source>
        <dbReference type="ARBA" id="ARBA00026104"/>
    </source>
</evidence>
<evidence type="ECO:0000256" key="1">
    <source>
        <dbReference type="ARBA" id="ARBA00008645"/>
    </source>
</evidence>
<dbReference type="PANTHER" id="PTHR46118">
    <property type="entry name" value="PROTEIN ABHD11"/>
    <property type="match status" value="1"/>
</dbReference>
<dbReference type="PANTHER" id="PTHR46118:SF4">
    <property type="entry name" value="PROTEIN ABHD11"/>
    <property type="match status" value="1"/>
</dbReference>
<gene>
    <name evidence="14" type="primary">AVEN_54949_1</name>
    <name evidence="14" type="ORF">NPIL_261101</name>
</gene>
<keyword evidence="15" id="KW-1185">Reference proteome</keyword>
<evidence type="ECO:0000313" key="14">
    <source>
        <dbReference type="EMBL" id="GFU40015.1"/>
    </source>
</evidence>
<comment type="similarity">
    <text evidence="1">Belongs to the AB hydrolase superfamily.</text>
</comment>
<evidence type="ECO:0000256" key="6">
    <source>
        <dbReference type="ARBA" id="ARBA00043742"/>
    </source>
</evidence>
<evidence type="ECO:0000256" key="7">
    <source>
        <dbReference type="ARBA" id="ARBA00044064"/>
    </source>
</evidence>
<dbReference type="InterPro" id="IPR029058">
    <property type="entry name" value="AB_hydrolase_fold"/>
</dbReference>
<comment type="catalytic activity">
    <reaction evidence="6">
        <text>a 1,3-diacyl-sn-glycerol + H2O = a 1-acyl-sn-glycerol + a fatty acid + H(+)</text>
        <dbReference type="Rhea" id="RHEA:38503"/>
        <dbReference type="ChEBI" id="CHEBI:15377"/>
        <dbReference type="ChEBI" id="CHEBI:15378"/>
        <dbReference type="ChEBI" id="CHEBI:28868"/>
        <dbReference type="ChEBI" id="CHEBI:64683"/>
        <dbReference type="ChEBI" id="CHEBI:77272"/>
    </reaction>
</comment>
<evidence type="ECO:0000256" key="5">
    <source>
        <dbReference type="ARBA" id="ARBA00043667"/>
    </source>
</evidence>
<dbReference type="OrthoDB" id="6419995at2759"/>
<feature type="domain" description="AB hydrolase-1" evidence="13">
    <location>
        <begin position="63"/>
        <end position="279"/>
    </location>
</feature>
<dbReference type="GO" id="GO:0016787">
    <property type="term" value="F:hydrolase activity"/>
    <property type="evidence" value="ECO:0007669"/>
    <property type="project" value="UniProtKB-KW"/>
</dbReference>
<evidence type="ECO:0000313" key="15">
    <source>
        <dbReference type="Proteomes" id="UP000887013"/>
    </source>
</evidence>
<protein>
    <recommendedName>
        <fullName evidence="7">sn-1-specific diacylglycerol lipase ABHD11</fullName>
        <ecNumber evidence="3">3.1.1.116</ecNumber>
    </recommendedName>
    <alternativeName>
        <fullName evidence="4">Alpha/beta hydrolase domain-containing protein 11</fullName>
    </alternativeName>
</protein>
<comment type="catalytic activity">
    <reaction evidence="9">
        <text>1,2-didecanoylglycerol + H2O = decanoylglycerol + decanoate + H(+)</text>
        <dbReference type="Rhea" id="RHEA:48596"/>
        <dbReference type="ChEBI" id="CHEBI:11152"/>
        <dbReference type="ChEBI" id="CHEBI:15377"/>
        <dbReference type="ChEBI" id="CHEBI:15378"/>
        <dbReference type="ChEBI" id="CHEBI:27689"/>
        <dbReference type="ChEBI" id="CHEBI:90605"/>
    </reaction>
</comment>
<dbReference type="InterPro" id="IPR000073">
    <property type="entry name" value="AB_hydrolase_1"/>
</dbReference>
<keyword evidence="12" id="KW-0472">Membrane</keyword>
<evidence type="ECO:0000256" key="10">
    <source>
        <dbReference type="ARBA" id="ARBA00048513"/>
    </source>
</evidence>
<evidence type="ECO:0000256" key="11">
    <source>
        <dbReference type="ARBA" id="ARBA00048919"/>
    </source>
</evidence>
<organism evidence="14 15">
    <name type="scientific">Nephila pilipes</name>
    <name type="common">Giant wood spider</name>
    <name type="synonym">Nephila maculata</name>
    <dbReference type="NCBI Taxonomy" id="299642"/>
    <lineage>
        <taxon>Eukaryota</taxon>
        <taxon>Metazoa</taxon>
        <taxon>Ecdysozoa</taxon>
        <taxon>Arthropoda</taxon>
        <taxon>Chelicerata</taxon>
        <taxon>Arachnida</taxon>
        <taxon>Araneae</taxon>
        <taxon>Araneomorphae</taxon>
        <taxon>Entelegynae</taxon>
        <taxon>Araneoidea</taxon>
        <taxon>Nephilidae</taxon>
        <taxon>Nephila</taxon>
    </lineage>
</organism>
<keyword evidence="12" id="KW-0812">Transmembrane</keyword>
<evidence type="ECO:0000259" key="13">
    <source>
        <dbReference type="Pfam" id="PF00561"/>
    </source>
</evidence>
<evidence type="ECO:0000256" key="8">
    <source>
        <dbReference type="ARBA" id="ARBA00048283"/>
    </source>
</evidence>
<comment type="catalytic activity">
    <reaction evidence="5">
        <text>a 1,2-diacyl-sn-glycerol + H2O = a 2-acylglycerol + a fatty acid + H(+)</text>
        <dbReference type="Rhea" id="RHEA:33275"/>
        <dbReference type="ChEBI" id="CHEBI:15377"/>
        <dbReference type="ChEBI" id="CHEBI:15378"/>
        <dbReference type="ChEBI" id="CHEBI:17389"/>
        <dbReference type="ChEBI" id="CHEBI:17815"/>
        <dbReference type="ChEBI" id="CHEBI:28868"/>
        <dbReference type="EC" id="3.1.1.116"/>
    </reaction>
</comment>
<comment type="catalytic activity">
    <reaction evidence="11">
        <text>1-octadecanoyl-2-(5Z,8Z,11Z,14Z-eicosatetraenoyl)-sn-glycerol + H2O = 2-(5Z,8Z,11Z,14Z-eicosatetraenoyl)-glycerol + octadecanoate + H(+)</text>
        <dbReference type="Rhea" id="RHEA:38507"/>
        <dbReference type="ChEBI" id="CHEBI:15377"/>
        <dbReference type="ChEBI" id="CHEBI:15378"/>
        <dbReference type="ChEBI" id="CHEBI:25629"/>
        <dbReference type="ChEBI" id="CHEBI:52392"/>
        <dbReference type="ChEBI" id="CHEBI:75728"/>
    </reaction>
</comment>
<evidence type="ECO:0000256" key="2">
    <source>
        <dbReference type="ARBA" id="ARBA00022801"/>
    </source>
</evidence>
<feature type="transmembrane region" description="Helical" evidence="12">
    <location>
        <begin position="20"/>
        <end position="39"/>
    </location>
</feature>
<dbReference type="AlphaFoldDB" id="A0A8X6QVY0"/>
<proteinExistence type="inferred from homology"/>
<comment type="caution">
    <text evidence="14">The sequence shown here is derived from an EMBL/GenBank/DDBJ whole genome shotgun (WGS) entry which is preliminary data.</text>
</comment>
<evidence type="ECO:0000256" key="4">
    <source>
        <dbReference type="ARBA" id="ARBA00042703"/>
    </source>
</evidence>
<reference evidence="14" key="1">
    <citation type="submission" date="2020-08" db="EMBL/GenBank/DDBJ databases">
        <title>Multicomponent nature underlies the extraordinary mechanical properties of spider dragline silk.</title>
        <authorList>
            <person name="Kono N."/>
            <person name="Nakamura H."/>
            <person name="Mori M."/>
            <person name="Yoshida Y."/>
            <person name="Ohtoshi R."/>
            <person name="Malay A.D."/>
            <person name="Moran D.A.P."/>
            <person name="Tomita M."/>
            <person name="Numata K."/>
            <person name="Arakawa K."/>
        </authorList>
    </citation>
    <scope>NUCLEOTIDE SEQUENCE</scope>
</reference>
<dbReference type="Gene3D" id="3.40.50.1820">
    <property type="entry name" value="alpha/beta hydrolase"/>
    <property type="match status" value="1"/>
</dbReference>
<evidence type="ECO:0000256" key="12">
    <source>
        <dbReference type="SAM" id="Phobius"/>
    </source>
</evidence>